<dbReference type="PANTHER" id="PTHR46179:SF13">
    <property type="entry name" value="C2H2-TYPE DOMAIN-CONTAINING PROTEIN"/>
    <property type="match status" value="1"/>
</dbReference>
<keyword evidence="11" id="KW-1185">Reference proteome</keyword>
<feature type="domain" description="C2H2-type" evidence="10">
    <location>
        <begin position="533"/>
        <end position="561"/>
    </location>
</feature>
<dbReference type="AlphaFoldDB" id="A0A6P6Y8G0"/>
<keyword evidence="2" id="KW-0479">Metal-binding</keyword>
<feature type="domain" description="C2H2-type" evidence="10">
    <location>
        <begin position="654"/>
        <end position="685"/>
    </location>
</feature>
<feature type="domain" description="C2H2-type" evidence="10">
    <location>
        <begin position="445"/>
        <end position="475"/>
    </location>
</feature>
<evidence type="ECO:0000256" key="5">
    <source>
        <dbReference type="ARBA" id="ARBA00023015"/>
    </source>
</evidence>
<evidence type="ECO:0000256" key="9">
    <source>
        <dbReference type="SAM" id="MobiDB-lite"/>
    </source>
</evidence>
<evidence type="ECO:0000256" key="6">
    <source>
        <dbReference type="ARBA" id="ARBA00023163"/>
    </source>
</evidence>
<feature type="compositionally biased region" description="Low complexity" evidence="9">
    <location>
        <begin position="686"/>
        <end position="724"/>
    </location>
</feature>
<dbReference type="PANTHER" id="PTHR46179">
    <property type="entry name" value="ZINC FINGER PROTEIN"/>
    <property type="match status" value="1"/>
</dbReference>
<evidence type="ECO:0000259" key="10">
    <source>
        <dbReference type="PROSITE" id="PS50157"/>
    </source>
</evidence>
<keyword evidence="4" id="KW-0862">Zinc</keyword>
<keyword evidence="6" id="KW-0804">Transcription</keyword>
<evidence type="ECO:0000313" key="11">
    <source>
        <dbReference type="Proteomes" id="UP000515146"/>
    </source>
</evidence>
<dbReference type="RefSeq" id="XP_027201652.1">
    <property type="nucleotide sequence ID" value="XM_027345851.1"/>
</dbReference>
<keyword evidence="5" id="KW-0805">Transcription regulation</keyword>
<proteinExistence type="predicted"/>
<gene>
    <name evidence="12" type="primary">LOC113795642</name>
</gene>
<feature type="domain" description="C2H2-type" evidence="10">
    <location>
        <begin position="504"/>
        <end position="531"/>
    </location>
</feature>
<dbReference type="Pfam" id="PF00096">
    <property type="entry name" value="zf-C2H2"/>
    <property type="match status" value="4"/>
</dbReference>
<dbReference type="InterPro" id="IPR051061">
    <property type="entry name" value="Zinc_finger_trans_reg"/>
</dbReference>
<evidence type="ECO:0000256" key="2">
    <source>
        <dbReference type="ARBA" id="ARBA00022723"/>
    </source>
</evidence>
<dbReference type="Gene3D" id="3.30.160.60">
    <property type="entry name" value="Classic Zinc Finger"/>
    <property type="match status" value="6"/>
</dbReference>
<dbReference type="GO" id="GO:0008270">
    <property type="term" value="F:zinc ion binding"/>
    <property type="evidence" value="ECO:0007669"/>
    <property type="project" value="UniProtKB-KW"/>
</dbReference>
<evidence type="ECO:0000313" key="12">
    <source>
        <dbReference type="RefSeq" id="XP_027201652.1"/>
    </source>
</evidence>
<comment type="subcellular location">
    <subcellularLocation>
        <location evidence="1">Nucleus</location>
    </subcellularLocation>
</comment>
<protein>
    <submittedName>
        <fullName evidence="12">Zinc finger protein 197-like</fullName>
    </submittedName>
</protein>
<feature type="region of interest" description="Disordered" evidence="9">
    <location>
        <begin position="673"/>
        <end position="778"/>
    </location>
</feature>
<evidence type="ECO:0000256" key="7">
    <source>
        <dbReference type="ARBA" id="ARBA00023242"/>
    </source>
</evidence>
<organism evidence="11 12">
    <name type="scientific">Dermatophagoides pteronyssinus</name>
    <name type="common">European house dust mite</name>
    <dbReference type="NCBI Taxonomy" id="6956"/>
    <lineage>
        <taxon>Eukaryota</taxon>
        <taxon>Metazoa</taxon>
        <taxon>Ecdysozoa</taxon>
        <taxon>Arthropoda</taxon>
        <taxon>Chelicerata</taxon>
        <taxon>Arachnida</taxon>
        <taxon>Acari</taxon>
        <taxon>Acariformes</taxon>
        <taxon>Sarcoptiformes</taxon>
        <taxon>Astigmata</taxon>
        <taxon>Psoroptidia</taxon>
        <taxon>Analgoidea</taxon>
        <taxon>Pyroglyphidae</taxon>
        <taxon>Dermatophagoidinae</taxon>
        <taxon>Dermatophagoides</taxon>
    </lineage>
</organism>
<evidence type="ECO:0000256" key="1">
    <source>
        <dbReference type="ARBA" id="ARBA00004123"/>
    </source>
</evidence>
<dbReference type="FunFam" id="3.30.160.60:FF:002343">
    <property type="entry name" value="Zinc finger protein 33A"/>
    <property type="match status" value="1"/>
</dbReference>
<dbReference type="InterPro" id="IPR013087">
    <property type="entry name" value="Znf_C2H2_type"/>
</dbReference>
<dbReference type="GO" id="GO:0006357">
    <property type="term" value="P:regulation of transcription by RNA polymerase II"/>
    <property type="evidence" value="ECO:0007669"/>
    <property type="project" value="TreeGrafter"/>
</dbReference>
<dbReference type="SUPFAM" id="SSF57667">
    <property type="entry name" value="beta-beta-alpha zinc fingers"/>
    <property type="match status" value="2"/>
</dbReference>
<feature type="domain" description="C2H2-type" evidence="10">
    <location>
        <begin position="624"/>
        <end position="653"/>
    </location>
</feature>
<dbReference type="OrthoDB" id="6077919at2759"/>
<evidence type="ECO:0000256" key="3">
    <source>
        <dbReference type="ARBA" id="ARBA00022771"/>
    </source>
</evidence>
<dbReference type="Proteomes" id="UP000515146">
    <property type="component" value="Unplaced"/>
</dbReference>
<keyword evidence="3 8" id="KW-0863">Zinc-finger</keyword>
<feature type="compositionally biased region" description="Basic residues" evidence="9">
    <location>
        <begin position="673"/>
        <end position="682"/>
    </location>
</feature>
<evidence type="ECO:0000256" key="8">
    <source>
        <dbReference type="PROSITE-ProRule" id="PRU00042"/>
    </source>
</evidence>
<reference evidence="12" key="1">
    <citation type="submission" date="2025-08" db="UniProtKB">
        <authorList>
            <consortium name="RefSeq"/>
        </authorList>
    </citation>
    <scope>IDENTIFICATION</scope>
    <source>
        <strain evidence="12">Airmid</strain>
    </source>
</reference>
<sequence>MDTMINTDDVDQIDPTTAAAATTTTTSNRNEIIDPNAIALNTDDQEMANNQEVKSIEINLNVIKTFFLNTISLYEYLVKNLCTTCNVVESEEFIALHKNLLDFENIFKIFEVSFDKTLLTTLVKKNIIRDQISVSNTHHQSSMDHGTIVGDNNNDHSIVNDNNHYHEQSAVTSKYPCYVSSCSQFYSTEEGAKIHFIKNHCNKGDIFDEDEQAKCKQSEHAIANLNYLKKNASGRYNCPVDDCNYSTSDRSNFKVHLQRHTNSRTFSCICSKKFFTRDPFMIHFVRLHMKEVDWNLAQNDIRTLRKTIRRLINRKYLQFTSNDDVSDSDSDLNGPMDAEKNELNNYITQAIQDSNQQQQPITISSENSMSIDNNNDDDDPLNSFNVSLNLKENFFTDSVTFKSEGVEQDVLAKLPANEKLVQNMSLSSTKDKIIQKEIPQRQRKYKCPHKYCGQEFFTSKNLLVHLKASHDPNNPVPCTEPGCLARFKSTALLAQHQKRHQVQYSCTICSYRTHLAALMTRHNRQHAGEHLHHECTICHEKFEYLGALRSHLSKVHNEKEPLKCEFRDCQKKFKTIIGLKKHCREFHYNMKAEICCEWPDCTAIFSNKSSMANHMRIHTNERPYQCTWQDCGKWFRLKETLKRHIKLHQGYKPHICPFDNCDWSFVTKKSLKTHMEKGHHRNSQTAAASNRHQQQQQQQEQQSTSASVSASASTSASASVSVSKQELDDSDEVRPKIEIDDDDDDLVIAQQQQMEQDDVDEDHSNTGEEMETTTASNI</sequence>
<dbReference type="SMART" id="SM00355">
    <property type="entry name" value="ZnF_C2H2"/>
    <property type="match status" value="11"/>
</dbReference>
<dbReference type="PROSITE" id="PS00028">
    <property type="entry name" value="ZINC_FINGER_C2H2_1"/>
    <property type="match status" value="6"/>
</dbReference>
<evidence type="ECO:0000256" key="4">
    <source>
        <dbReference type="ARBA" id="ARBA00022833"/>
    </source>
</evidence>
<dbReference type="PROSITE" id="PS50157">
    <property type="entry name" value="ZINC_FINGER_C2H2_2"/>
    <property type="match status" value="8"/>
</dbReference>
<feature type="domain" description="C2H2-type" evidence="10">
    <location>
        <begin position="562"/>
        <end position="592"/>
    </location>
</feature>
<dbReference type="InterPro" id="IPR036236">
    <property type="entry name" value="Znf_C2H2_sf"/>
</dbReference>
<dbReference type="GO" id="GO:0005634">
    <property type="term" value="C:nucleus"/>
    <property type="evidence" value="ECO:0007669"/>
    <property type="project" value="UniProtKB-SubCell"/>
</dbReference>
<dbReference type="OMA" id="HICPFDN"/>
<name>A0A6P6Y8G0_DERPT</name>
<feature type="domain" description="C2H2-type" evidence="10">
    <location>
        <begin position="594"/>
        <end position="623"/>
    </location>
</feature>
<keyword evidence="7" id="KW-0539">Nucleus</keyword>
<accession>A0A6P6Y8G0</accession>
<feature type="domain" description="C2H2-type" evidence="10">
    <location>
        <begin position="236"/>
        <end position="265"/>
    </location>
</feature>
<dbReference type="InParanoid" id="A0A6P6Y8G0"/>
<dbReference type="KEGG" id="dpte:113795642"/>